<evidence type="ECO:0000313" key="2">
    <source>
        <dbReference type="Proteomes" id="UP000078200"/>
    </source>
</evidence>
<dbReference type="EnsemblMetazoa" id="GAUT051007-RA">
    <property type="protein sequence ID" value="GAUT051007-PA"/>
    <property type="gene ID" value="GAUT051007"/>
</dbReference>
<proteinExistence type="predicted"/>
<dbReference type="AlphaFoldDB" id="A0A1A9VXQ5"/>
<organism evidence="1 2">
    <name type="scientific">Glossina austeni</name>
    <name type="common">Savannah tsetse fly</name>
    <dbReference type="NCBI Taxonomy" id="7395"/>
    <lineage>
        <taxon>Eukaryota</taxon>
        <taxon>Metazoa</taxon>
        <taxon>Ecdysozoa</taxon>
        <taxon>Arthropoda</taxon>
        <taxon>Hexapoda</taxon>
        <taxon>Insecta</taxon>
        <taxon>Pterygota</taxon>
        <taxon>Neoptera</taxon>
        <taxon>Endopterygota</taxon>
        <taxon>Diptera</taxon>
        <taxon>Brachycera</taxon>
        <taxon>Muscomorpha</taxon>
        <taxon>Hippoboscoidea</taxon>
        <taxon>Glossinidae</taxon>
        <taxon>Glossina</taxon>
    </lineage>
</organism>
<accession>A0A1A9VXQ5</accession>
<name>A0A1A9VXQ5_GLOAU</name>
<keyword evidence="2" id="KW-1185">Reference proteome</keyword>
<sequence length="141" mass="15826">MGNRTSAFQSLENALSRDEDKPRACREHWMQLLNSNTHHHSSNSYEILSESLILLCFVCFSHVLCAIQAAAKFSPLTASRCNFSRFDDCGHFVNFMWIAIATNDDVTRDGDADGDGDGDGDRNLKLFAFCINFNMLHTIVS</sequence>
<evidence type="ECO:0000313" key="1">
    <source>
        <dbReference type="EnsemblMetazoa" id="GAUT051007-PA"/>
    </source>
</evidence>
<reference evidence="1" key="1">
    <citation type="submission" date="2020-05" db="UniProtKB">
        <authorList>
            <consortium name="EnsemblMetazoa"/>
        </authorList>
    </citation>
    <scope>IDENTIFICATION</scope>
    <source>
        <strain evidence="1">TTRI</strain>
    </source>
</reference>
<dbReference type="Proteomes" id="UP000078200">
    <property type="component" value="Unassembled WGS sequence"/>
</dbReference>
<protein>
    <submittedName>
        <fullName evidence="1">Uncharacterized protein</fullName>
    </submittedName>
</protein>
<dbReference type="VEuPathDB" id="VectorBase:GAUT051007"/>